<evidence type="ECO:0000313" key="4">
    <source>
        <dbReference type="Proteomes" id="UP000004605"/>
    </source>
</evidence>
<dbReference type="OrthoDB" id="5828788at2"/>
<dbReference type="InterPro" id="IPR052574">
    <property type="entry name" value="CDIRP"/>
</dbReference>
<dbReference type="InterPro" id="IPR032675">
    <property type="entry name" value="LRR_dom_sf"/>
</dbReference>
<accession>F9S645</accession>
<dbReference type="InterPro" id="IPR001611">
    <property type="entry name" value="Leu-rich_rpt"/>
</dbReference>
<protein>
    <submittedName>
        <fullName evidence="3">Uncharacterized protein</fullName>
    </submittedName>
</protein>
<organism evidence="3 4">
    <name type="scientific">Vibrio ichthyoenteri ATCC 700023</name>
    <dbReference type="NCBI Taxonomy" id="870968"/>
    <lineage>
        <taxon>Bacteria</taxon>
        <taxon>Pseudomonadati</taxon>
        <taxon>Pseudomonadota</taxon>
        <taxon>Gammaproteobacteria</taxon>
        <taxon>Vibrionales</taxon>
        <taxon>Vibrionaceae</taxon>
        <taxon>Vibrio</taxon>
    </lineage>
</organism>
<evidence type="ECO:0000313" key="3">
    <source>
        <dbReference type="EMBL" id="EGU34006.1"/>
    </source>
</evidence>
<evidence type="ECO:0000256" key="2">
    <source>
        <dbReference type="ARBA" id="ARBA00022737"/>
    </source>
</evidence>
<dbReference type="Proteomes" id="UP000004605">
    <property type="component" value="Unassembled WGS sequence"/>
</dbReference>
<dbReference type="PROSITE" id="PS51450">
    <property type="entry name" value="LRR"/>
    <property type="match status" value="1"/>
</dbReference>
<dbReference type="PROSITE" id="PS51257">
    <property type="entry name" value="PROKAR_LIPOPROTEIN"/>
    <property type="match status" value="1"/>
</dbReference>
<dbReference type="Gene3D" id="3.80.10.10">
    <property type="entry name" value="Ribonuclease Inhibitor"/>
    <property type="match status" value="2"/>
</dbReference>
<dbReference type="SUPFAM" id="SSF52058">
    <property type="entry name" value="L domain-like"/>
    <property type="match status" value="2"/>
</dbReference>
<dbReference type="PANTHER" id="PTHR47566">
    <property type="match status" value="1"/>
</dbReference>
<dbReference type="GO" id="GO:0035591">
    <property type="term" value="F:signaling adaptor activity"/>
    <property type="evidence" value="ECO:0007669"/>
    <property type="project" value="TreeGrafter"/>
</dbReference>
<name>F9S645_9VIBR</name>
<keyword evidence="2" id="KW-0677">Repeat</keyword>
<sequence length="588" mass="65679">MLKYKLGKIAIGFSMLAGLAGCTPPEKVSDIRFSDDNFEKCVLDLGIEELDQVTRLECSSMDIESADEIEYFPQLNYLDLSSNFLSQLDVSANQKLQHLEVWSQLSKEGLESLTLGTLPDLTYLTLDGDNLTKTDITPATFEKQLPSLEDLSILGTPIKGDFTLSLQHHKLRDLGIINTEKDHSLPAKLKLDLDLPALTRLFIQTPGLESLSLNNSHQLENVEVVKTGIKSLTLADMPNLTEVRLSDNKLSELTVTNLPALHYLDANNNQITSFDGRTLPALTNLYLAENQLKTIQYAQPNFISVLGLDNNQLTSFDFQLIPNITSYSLDNNPLAKVEDQFAKNTHLYYCVSAGEQLPYIAEITEIYCNTNGNVAESGDFTQYNSLELLEITAEFDDGLLDLSTLEDLKHLSATIYNLDTLKWPSNSALETVYLTYGKLKSLTIPTLPKLNDLELKIFNKLETLTIAPQPSLTELELSGVSVPELTIAPQPSLTKLELIDGSVPELKMQQSPKLTKIKVVHSDLRHLTLEDMPALEQIQIFQAPLETLIIRKVPNLKEICLYYVPTTTKITSVLSNKKLQSLIKYDCR</sequence>
<dbReference type="PANTHER" id="PTHR47566:SF1">
    <property type="entry name" value="PROTEIN NUD1"/>
    <property type="match status" value="1"/>
</dbReference>
<keyword evidence="4" id="KW-1185">Reference proteome</keyword>
<dbReference type="Pfam" id="PF12799">
    <property type="entry name" value="LRR_4"/>
    <property type="match status" value="1"/>
</dbReference>
<dbReference type="RefSeq" id="WP_006713962.1">
    <property type="nucleotide sequence ID" value="NZ_AFWF01000256.1"/>
</dbReference>
<proteinExistence type="predicted"/>
<keyword evidence="1" id="KW-0433">Leucine-rich repeat</keyword>
<gene>
    <name evidence="3" type="ORF">VII00023_15346</name>
</gene>
<dbReference type="SMART" id="SM00369">
    <property type="entry name" value="LRR_TYP"/>
    <property type="match status" value="3"/>
</dbReference>
<dbReference type="InterPro" id="IPR003591">
    <property type="entry name" value="Leu-rich_rpt_typical-subtyp"/>
</dbReference>
<evidence type="ECO:0000256" key="1">
    <source>
        <dbReference type="ARBA" id="ARBA00022614"/>
    </source>
</evidence>
<dbReference type="EMBL" id="AFWF01000256">
    <property type="protein sequence ID" value="EGU34006.1"/>
    <property type="molecule type" value="Genomic_DNA"/>
</dbReference>
<comment type="caution">
    <text evidence="3">The sequence shown here is derived from an EMBL/GenBank/DDBJ whole genome shotgun (WGS) entry which is preliminary data.</text>
</comment>
<dbReference type="InterPro" id="IPR025875">
    <property type="entry name" value="Leu-rich_rpt_4"/>
</dbReference>
<dbReference type="AlphaFoldDB" id="F9S645"/>
<reference evidence="3 4" key="1">
    <citation type="journal article" date="2012" name="Int. J. Syst. Evol. Microbiol.">
        <title>Vibrio caribbeanicus sp. nov., isolated from the marine sponge Scleritoderma cyanea.</title>
        <authorList>
            <person name="Hoffmann M."/>
            <person name="Monday S.R."/>
            <person name="Allard M.W."/>
            <person name="Strain E.A."/>
            <person name="Whittaker P."/>
            <person name="Naum M."/>
            <person name="McCarthy P.J."/>
            <person name="Lopez J.V."/>
            <person name="Fischer M."/>
            <person name="Brown E.W."/>
        </authorList>
    </citation>
    <scope>NUCLEOTIDE SEQUENCE [LARGE SCALE GENOMIC DNA]</scope>
    <source>
        <strain evidence="3 4">ATCC 700023</strain>
    </source>
</reference>